<organism evidence="2 3">
    <name type="scientific">Gossypium arboreum</name>
    <name type="common">Tree cotton</name>
    <name type="synonym">Gossypium nanking</name>
    <dbReference type="NCBI Taxonomy" id="29729"/>
    <lineage>
        <taxon>Eukaryota</taxon>
        <taxon>Viridiplantae</taxon>
        <taxon>Streptophyta</taxon>
        <taxon>Embryophyta</taxon>
        <taxon>Tracheophyta</taxon>
        <taxon>Spermatophyta</taxon>
        <taxon>Magnoliopsida</taxon>
        <taxon>eudicotyledons</taxon>
        <taxon>Gunneridae</taxon>
        <taxon>Pentapetalae</taxon>
        <taxon>rosids</taxon>
        <taxon>malvids</taxon>
        <taxon>Malvales</taxon>
        <taxon>Malvaceae</taxon>
        <taxon>Malvoideae</taxon>
        <taxon>Gossypium</taxon>
    </lineage>
</organism>
<comment type="caution">
    <text evidence="2">The sequence shown here is derived from an EMBL/GenBank/DDBJ whole genome shotgun (WGS) entry which is preliminary data.</text>
</comment>
<proteinExistence type="predicted"/>
<feature type="compositionally biased region" description="Polar residues" evidence="1">
    <location>
        <begin position="1"/>
        <end position="15"/>
    </location>
</feature>
<name>A0ABR0NRH8_GOSAR</name>
<evidence type="ECO:0000256" key="1">
    <source>
        <dbReference type="SAM" id="MobiDB-lite"/>
    </source>
</evidence>
<keyword evidence="3" id="KW-1185">Reference proteome</keyword>
<evidence type="ECO:0000313" key="3">
    <source>
        <dbReference type="Proteomes" id="UP001358586"/>
    </source>
</evidence>
<gene>
    <name evidence="2" type="ORF">PVK06_030686</name>
</gene>
<reference evidence="2 3" key="1">
    <citation type="submission" date="2023-03" db="EMBL/GenBank/DDBJ databases">
        <title>WGS of Gossypium arboreum.</title>
        <authorList>
            <person name="Yu D."/>
        </authorList>
    </citation>
    <scope>NUCLEOTIDE SEQUENCE [LARGE SCALE GENOMIC DNA]</scope>
    <source>
        <tissue evidence="2">Leaf</tissue>
    </source>
</reference>
<dbReference type="Proteomes" id="UP001358586">
    <property type="component" value="Chromosome 9"/>
</dbReference>
<evidence type="ECO:0000313" key="2">
    <source>
        <dbReference type="EMBL" id="KAK5803046.1"/>
    </source>
</evidence>
<accession>A0ABR0NRH8</accession>
<protein>
    <submittedName>
        <fullName evidence="2">Uncharacterized protein</fullName>
    </submittedName>
</protein>
<dbReference type="EMBL" id="JARKNE010000009">
    <property type="protein sequence ID" value="KAK5803046.1"/>
    <property type="molecule type" value="Genomic_DNA"/>
</dbReference>
<feature type="region of interest" description="Disordered" evidence="1">
    <location>
        <begin position="1"/>
        <end position="45"/>
    </location>
</feature>
<sequence length="84" mass="9012">MLENVTGESTGSQLVGINLSKEAPKGQNSKGDGSKRGWELNKTLKGPGSHFKNFENIRASFADSMKRAAKLIASKFDGKSAKDL</sequence>